<accession>A0A091DL86</accession>
<gene>
    <name evidence="1" type="ORF">H920_07384</name>
</gene>
<evidence type="ECO:0000313" key="1">
    <source>
        <dbReference type="EMBL" id="KFO31193.1"/>
    </source>
</evidence>
<proteinExistence type="predicted"/>
<keyword evidence="2" id="KW-1185">Reference proteome</keyword>
<evidence type="ECO:0000313" key="2">
    <source>
        <dbReference type="Proteomes" id="UP000028990"/>
    </source>
</evidence>
<name>A0A091DL86_FUKDA</name>
<reference evidence="1 2" key="1">
    <citation type="submission" date="2013-11" db="EMBL/GenBank/DDBJ databases">
        <title>The Damaraland mole rat (Fukomys damarensis) genome and evolution of African mole rats.</title>
        <authorList>
            <person name="Gladyshev V.N."/>
            <person name="Fang X."/>
        </authorList>
    </citation>
    <scope>NUCLEOTIDE SEQUENCE [LARGE SCALE GENOMIC DNA]</scope>
    <source>
        <tissue evidence="1">Liver</tissue>
    </source>
</reference>
<dbReference type="Proteomes" id="UP000028990">
    <property type="component" value="Unassembled WGS sequence"/>
</dbReference>
<protein>
    <submittedName>
        <fullName evidence="1">Uncharacterized protein</fullName>
    </submittedName>
</protein>
<dbReference type="EMBL" id="KN122310">
    <property type="protein sequence ID" value="KFO31193.1"/>
    <property type="molecule type" value="Genomic_DNA"/>
</dbReference>
<dbReference type="AlphaFoldDB" id="A0A091DL86"/>
<sequence length="144" mass="15709">MPCLSGPFTSQAHAAGREPAIRTEIPDHFLKTLCFLKGRAAFFLSLKKKGRCLQLKGQDICIPALSTGPDAPQMLIEWNGGLVQLLSAYPAVQSEEEGAEQSFPTCVLVTNNSNRTKTSTLQERISPAERHQHQACLDLSAVEC</sequence>
<organism evidence="1 2">
    <name type="scientific">Fukomys damarensis</name>
    <name type="common">Damaraland mole rat</name>
    <name type="synonym">Cryptomys damarensis</name>
    <dbReference type="NCBI Taxonomy" id="885580"/>
    <lineage>
        <taxon>Eukaryota</taxon>
        <taxon>Metazoa</taxon>
        <taxon>Chordata</taxon>
        <taxon>Craniata</taxon>
        <taxon>Vertebrata</taxon>
        <taxon>Euteleostomi</taxon>
        <taxon>Mammalia</taxon>
        <taxon>Eutheria</taxon>
        <taxon>Euarchontoglires</taxon>
        <taxon>Glires</taxon>
        <taxon>Rodentia</taxon>
        <taxon>Hystricomorpha</taxon>
        <taxon>Bathyergidae</taxon>
        <taxon>Fukomys</taxon>
    </lineage>
</organism>